<evidence type="ECO:0000313" key="1">
    <source>
        <dbReference type="EMBL" id="KKM98636.1"/>
    </source>
</evidence>
<name>A0A0F9MH90_9ZZZZ</name>
<protein>
    <submittedName>
        <fullName evidence="1">Uncharacterized protein</fullName>
    </submittedName>
</protein>
<organism evidence="1">
    <name type="scientific">marine sediment metagenome</name>
    <dbReference type="NCBI Taxonomy" id="412755"/>
    <lineage>
        <taxon>unclassified sequences</taxon>
        <taxon>metagenomes</taxon>
        <taxon>ecological metagenomes</taxon>
    </lineage>
</organism>
<proteinExistence type="predicted"/>
<comment type="caution">
    <text evidence="1">The sequence shown here is derived from an EMBL/GenBank/DDBJ whole genome shotgun (WGS) entry which is preliminary data.</text>
</comment>
<gene>
    <name evidence="1" type="ORF">LCGC14_1155960</name>
</gene>
<reference evidence="1" key="1">
    <citation type="journal article" date="2015" name="Nature">
        <title>Complex archaea that bridge the gap between prokaryotes and eukaryotes.</title>
        <authorList>
            <person name="Spang A."/>
            <person name="Saw J.H."/>
            <person name="Jorgensen S.L."/>
            <person name="Zaremba-Niedzwiedzka K."/>
            <person name="Martijn J."/>
            <person name="Lind A.E."/>
            <person name="van Eijk R."/>
            <person name="Schleper C."/>
            <person name="Guy L."/>
            <person name="Ettema T.J."/>
        </authorList>
    </citation>
    <scope>NUCLEOTIDE SEQUENCE</scope>
</reference>
<dbReference type="EMBL" id="LAZR01005595">
    <property type="protein sequence ID" value="KKM98636.1"/>
    <property type="molecule type" value="Genomic_DNA"/>
</dbReference>
<accession>A0A0F9MH90</accession>
<sequence>MVLPLLRYDFKEVRTESEAVGSDHHRKVLGSILEKYARVGFTPSDITDGIDPLPPTTTFTEDWNCADSGSPDCDLNWTEDPAIASIVSNKLQGQAGDSKHKLIRNDQGDHSGVDHFSQAEVTWDDATAEYGGMAVRTKNATGGARETYTGVGDADIDQDEIYKWILNIQTLIANQAHTIGAETLLVNFEANGSTLDLDVGASNLGLTDTSITGNTRTGLSRFSKSGIRTHTWDNFLAEDLAAVTRQQIIITTQ</sequence>
<dbReference type="AlphaFoldDB" id="A0A0F9MH90"/>